<dbReference type="InterPro" id="IPR005905">
    <property type="entry name" value="D_ala_D_ala"/>
</dbReference>
<evidence type="ECO:0000256" key="16">
    <source>
        <dbReference type="ARBA" id="ARBA00023316"/>
    </source>
</evidence>
<dbReference type="NCBIfam" id="TIGR01205">
    <property type="entry name" value="D_ala_D_alaTIGR"/>
    <property type="match status" value="1"/>
</dbReference>
<evidence type="ECO:0000256" key="18">
    <source>
        <dbReference type="HAMAP-Rule" id="MF_00047"/>
    </source>
</evidence>
<dbReference type="FunFam" id="3.30.470.20:FF:000008">
    <property type="entry name" value="D-alanine--D-alanine ligase"/>
    <property type="match status" value="1"/>
</dbReference>
<dbReference type="KEGG" id="lrz:BJI69_03690"/>
<dbReference type="InterPro" id="IPR013815">
    <property type="entry name" value="ATP_grasp_subdomain_1"/>
</dbReference>
<keyword evidence="15 20" id="KW-0464">Manganese</keyword>
<evidence type="ECO:0000256" key="8">
    <source>
        <dbReference type="ARBA" id="ARBA00022598"/>
    </source>
</evidence>
<dbReference type="EC" id="6.3.2.4" evidence="6 18"/>
<evidence type="ECO:0000313" key="22">
    <source>
        <dbReference type="Proteomes" id="UP000182987"/>
    </source>
</evidence>
<evidence type="ECO:0000256" key="19">
    <source>
        <dbReference type="PIRSR" id="PIRSR039102-1"/>
    </source>
</evidence>
<evidence type="ECO:0000256" key="1">
    <source>
        <dbReference type="ARBA" id="ARBA00001936"/>
    </source>
</evidence>
<proteinExistence type="inferred from homology"/>
<dbReference type="Gene3D" id="3.30.470.20">
    <property type="entry name" value="ATP-grasp fold, B domain"/>
    <property type="match status" value="1"/>
</dbReference>
<comment type="subcellular location">
    <subcellularLocation>
        <location evidence="3 18">Cytoplasm</location>
    </subcellularLocation>
</comment>
<evidence type="ECO:0000256" key="7">
    <source>
        <dbReference type="ARBA" id="ARBA00022490"/>
    </source>
</evidence>
<feature type="active site" evidence="19">
    <location>
        <position position="29"/>
    </location>
</feature>
<dbReference type="UniPathway" id="UPA00219"/>
<evidence type="ECO:0000256" key="4">
    <source>
        <dbReference type="ARBA" id="ARBA00004752"/>
    </source>
</evidence>
<dbReference type="InterPro" id="IPR016185">
    <property type="entry name" value="PreATP-grasp_dom_sf"/>
</dbReference>
<dbReference type="HAMAP" id="MF_00047">
    <property type="entry name" value="Dala_Dala_lig"/>
    <property type="match status" value="1"/>
</dbReference>
<feature type="active site" evidence="19">
    <location>
        <position position="157"/>
    </location>
</feature>
<name>A0A0G9HA77_9GAMM</name>
<keyword evidence="8 18" id="KW-0436">Ligase</keyword>
<organism evidence="21 22">
    <name type="scientific">Luteibacter rhizovicinus DSM 16549</name>
    <dbReference type="NCBI Taxonomy" id="1440763"/>
    <lineage>
        <taxon>Bacteria</taxon>
        <taxon>Pseudomonadati</taxon>
        <taxon>Pseudomonadota</taxon>
        <taxon>Gammaproteobacteria</taxon>
        <taxon>Lysobacterales</taxon>
        <taxon>Rhodanobacteraceae</taxon>
        <taxon>Luteibacter</taxon>
    </lineage>
</organism>
<dbReference type="Proteomes" id="UP000182987">
    <property type="component" value="Chromosome"/>
</dbReference>
<reference evidence="22" key="1">
    <citation type="submission" date="2016-09" db="EMBL/GenBank/DDBJ databases">
        <authorList>
            <person name="Lysoe E."/>
        </authorList>
    </citation>
    <scope>NUCLEOTIDE SEQUENCE [LARGE SCALE GENOMIC DNA]</scope>
    <source>
        <strain evidence="22">LJ96T</strain>
    </source>
</reference>
<evidence type="ECO:0000256" key="2">
    <source>
        <dbReference type="ARBA" id="ARBA00003921"/>
    </source>
</evidence>
<evidence type="ECO:0000256" key="17">
    <source>
        <dbReference type="ARBA" id="ARBA00047614"/>
    </source>
</evidence>
<dbReference type="OrthoDB" id="9813261at2"/>
<dbReference type="Gene3D" id="3.40.50.20">
    <property type="match status" value="1"/>
</dbReference>
<feature type="binding site" evidence="20">
    <location>
        <position position="283"/>
    </location>
    <ligand>
        <name>Mg(2+)</name>
        <dbReference type="ChEBI" id="CHEBI:18420"/>
        <label>2</label>
    </ligand>
</feature>
<comment type="cofactor">
    <cofactor evidence="1">
        <name>Mn(2+)</name>
        <dbReference type="ChEBI" id="CHEBI:29035"/>
    </cofactor>
</comment>
<keyword evidence="9 20" id="KW-0479">Metal-binding</keyword>
<keyword evidence="16 18" id="KW-0961">Cell wall biogenesis/degradation</keyword>
<keyword evidence="10" id="KW-0547">Nucleotide-binding</keyword>
<keyword evidence="14 18" id="KW-0573">Peptidoglycan synthesis</keyword>
<dbReference type="EMBL" id="CP017480">
    <property type="protein sequence ID" value="APG03094.1"/>
    <property type="molecule type" value="Genomic_DNA"/>
</dbReference>
<dbReference type="PROSITE" id="PS00844">
    <property type="entry name" value="DALA_DALA_LIGASE_2"/>
    <property type="match status" value="1"/>
</dbReference>
<evidence type="ECO:0000256" key="10">
    <source>
        <dbReference type="ARBA" id="ARBA00022741"/>
    </source>
</evidence>
<dbReference type="NCBIfam" id="NF002378">
    <property type="entry name" value="PRK01372.1"/>
    <property type="match status" value="1"/>
</dbReference>
<dbReference type="GO" id="GO:0071555">
    <property type="term" value="P:cell wall organization"/>
    <property type="evidence" value="ECO:0007669"/>
    <property type="project" value="UniProtKB-KW"/>
</dbReference>
<keyword evidence="11" id="KW-0067">ATP-binding</keyword>
<dbReference type="GO" id="GO:0005829">
    <property type="term" value="C:cytosol"/>
    <property type="evidence" value="ECO:0007669"/>
    <property type="project" value="TreeGrafter"/>
</dbReference>
<protein>
    <recommendedName>
        <fullName evidence="6 18">D-alanine--D-alanine ligase</fullName>
        <ecNumber evidence="6 18">6.3.2.4</ecNumber>
    </recommendedName>
    <alternativeName>
        <fullName evidence="18">D-Ala-D-Ala ligase</fullName>
    </alternativeName>
    <alternativeName>
        <fullName evidence="18">D-alanylalanine synthetase</fullName>
    </alternativeName>
</protein>
<feature type="binding site" evidence="20">
    <location>
        <position position="281"/>
    </location>
    <ligand>
        <name>Mg(2+)</name>
        <dbReference type="ChEBI" id="CHEBI:18420"/>
        <label>2</label>
    </ligand>
</feature>
<comment type="pathway">
    <text evidence="4 18">Cell wall biogenesis; peptidoglycan biosynthesis.</text>
</comment>
<feature type="active site" evidence="19">
    <location>
        <position position="292"/>
    </location>
</feature>
<dbReference type="STRING" id="1440763.BJI69_03690"/>
<comment type="similarity">
    <text evidence="5 18">Belongs to the D-alanine--D-alanine ligase family.</text>
</comment>
<dbReference type="InterPro" id="IPR011095">
    <property type="entry name" value="Dala_Dala_lig_C"/>
</dbReference>
<dbReference type="InterPro" id="IPR011761">
    <property type="entry name" value="ATP-grasp"/>
</dbReference>
<dbReference type="RefSeq" id="WP_046968256.1">
    <property type="nucleotide sequence ID" value="NZ_CP017480.1"/>
</dbReference>
<dbReference type="PANTHER" id="PTHR23132">
    <property type="entry name" value="D-ALANINE--D-ALANINE LIGASE"/>
    <property type="match status" value="1"/>
</dbReference>
<dbReference type="Pfam" id="PF07478">
    <property type="entry name" value="Dala_Dala_lig_C"/>
    <property type="match status" value="1"/>
</dbReference>
<evidence type="ECO:0000256" key="11">
    <source>
        <dbReference type="ARBA" id="ARBA00022840"/>
    </source>
</evidence>
<comment type="cofactor">
    <cofactor evidence="20">
        <name>Mg(2+)</name>
        <dbReference type="ChEBI" id="CHEBI:18420"/>
    </cofactor>
    <cofactor evidence="20">
        <name>Mn(2+)</name>
        <dbReference type="ChEBI" id="CHEBI:29035"/>
    </cofactor>
    <text evidence="20">Binds 2 magnesium or manganese ions per subunit.</text>
</comment>
<feature type="binding site" evidence="20">
    <location>
        <position position="281"/>
    </location>
    <ligand>
        <name>Mg(2+)</name>
        <dbReference type="ChEBI" id="CHEBI:18420"/>
        <label>1</label>
    </ligand>
</feature>
<dbReference type="Gene3D" id="3.30.1490.20">
    <property type="entry name" value="ATP-grasp fold, A domain"/>
    <property type="match status" value="1"/>
</dbReference>
<evidence type="ECO:0000256" key="15">
    <source>
        <dbReference type="ARBA" id="ARBA00023211"/>
    </source>
</evidence>
<sequence>MDDTRFPRLVTDAADFGRVAVVMGGNSAEREVSLDSGRGVLEALRSRGVDAHAIDGIPALLDAVRAGHFARVFNILHGAGGENGELQGALQSLGVPYTGSGVLGSALSLDKVRAKQVWIALGLPTPKFKALPRGADVHAAAREVGFPLIVKPAWEGSSVGVTRVFDEAGLDAAVELARKYPGDMLMETLIEGDGNEGGEFTVGILGREVLPTIKIVPKGEYYDYNAKYVAEDTQYIVPGLTAAAEDEMRALALTAFDALDCFGWGRVDVMRDRHGKNWLLEVNTAPGMTSHSLVPKAAAVAGLDYPALCWRVLETSMEREGAKA</sequence>
<keyword evidence="13 18" id="KW-0133">Cell shape</keyword>
<keyword evidence="12 20" id="KW-0460">Magnesium</keyword>
<dbReference type="InterPro" id="IPR000291">
    <property type="entry name" value="D-Ala_lig_Van_CS"/>
</dbReference>
<dbReference type="PATRIC" id="fig|1440763.5.peg.2624"/>
<dbReference type="GO" id="GO:0008360">
    <property type="term" value="P:regulation of cell shape"/>
    <property type="evidence" value="ECO:0007669"/>
    <property type="project" value="UniProtKB-KW"/>
</dbReference>
<comment type="function">
    <text evidence="2 18">Cell wall formation.</text>
</comment>
<comment type="catalytic activity">
    <reaction evidence="17 18">
        <text>2 D-alanine + ATP = D-alanyl-D-alanine + ADP + phosphate + H(+)</text>
        <dbReference type="Rhea" id="RHEA:11224"/>
        <dbReference type="ChEBI" id="CHEBI:15378"/>
        <dbReference type="ChEBI" id="CHEBI:30616"/>
        <dbReference type="ChEBI" id="CHEBI:43474"/>
        <dbReference type="ChEBI" id="CHEBI:57416"/>
        <dbReference type="ChEBI" id="CHEBI:57822"/>
        <dbReference type="ChEBI" id="CHEBI:456216"/>
        <dbReference type="EC" id="6.3.2.4"/>
    </reaction>
</comment>
<dbReference type="PROSITE" id="PS00843">
    <property type="entry name" value="DALA_DALA_LIGASE_1"/>
    <property type="match status" value="1"/>
</dbReference>
<evidence type="ECO:0000256" key="14">
    <source>
        <dbReference type="ARBA" id="ARBA00022984"/>
    </source>
</evidence>
<feature type="binding site" evidence="20">
    <location>
        <position position="268"/>
    </location>
    <ligand>
        <name>Mg(2+)</name>
        <dbReference type="ChEBI" id="CHEBI:18420"/>
        <label>1</label>
    </ligand>
</feature>
<dbReference type="GO" id="GO:0005524">
    <property type="term" value="F:ATP binding"/>
    <property type="evidence" value="ECO:0007669"/>
    <property type="project" value="UniProtKB-UniRule"/>
</dbReference>
<dbReference type="SUPFAM" id="SSF56059">
    <property type="entry name" value="Glutathione synthetase ATP-binding domain-like"/>
    <property type="match status" value="1"/>
</dbReference>
<dbReference type="PANTHER" id="PTHR23132:SF23">
    <property type="entry name" value="D-ALANINE--D-ALANINE LIGASE B"/>
    <property type="match status" value="1"/>
</dbReference>
<evidence type="ECO:0000256" key="3">
    <source>
        <dbReference type="ARBA" id="ARBA00004496"/>
    </source>
</evidence>
<evidence type="ECO:0000313" key="21">
    <source>
        <dbReference type="EMBL" id="APG03094.1"/>
    </source>
</evidence>
<accession>A0A0G9HA77</accession>
<dbReference type="SUPFAM" id="SSF52440">
    <property type="entry name" value="PreATP-grasp domain"/>
    <property type="match status" value="1"/>
</dbReference>
<dbReference type="GO" id="GO:0008716">
    <property type="term" value="F:D-alanine-D-alanine ligase activity"/>
    <property type="evidence" value="ECO:0007669"/>
    <property type="project" value="UniProtKB-UniRule"/>
</dbReference>
<evidence type="ECO:0000256" key="20">
    <source>
        <dbReference type="PIRSR" id="PIRSR039102-3"/>
    </source>
</evidence>
<keyword evidence="22" id="KW-1185">Reference proteome</keyword>
<evidence type="ECO:0000256" key="5">
    <source>
        <dbReference type="ARBA" id="ARBA00010871"/>
    </source>
</evidence>
<dbReference type="PROSITE" id="PS50975">
    <property type="entry name" value="ATP_GRASP"/>
    <property type="match status" value="1"/>
</dbReference>
<evidence type="ECO:0000256" key="13">
    <source>
        <dbReference type="ARBA" id="ARBA00022960"/>
    </source>
</evidence>
<dbReference type="GO" id="GO:0046872">
    <property type="term" value="F:metal ion binding"/>
    <property type="evidence" value="ECO:0007669"/>
    <property type="project" value="UniProtKB-KW"/>
</dbReference>
<dbReference type="PIRSF" id="PIRSF039102">
    <property type="entry name" value="Ddl/VanB"/>
    <property type="match status" value="1"/>
</dbReference>
<gene>
    <name evidence="18" type="primary">ddl</name>
    <name evidence="21" type="ORF">BJI69_03690</name>
</gene>
<evidence type="ECO:0000256" key="9">
    <source>
        <dbReference type="ARBA" id="ARBA00022723"/>
    </source>
</evidence>
<evidence type="ECO:0000256" key="12">
    <source>
        <dbReference type="ARBA" id="ARBA00022842"/>
    </source>
</evidence>
<evidence type="ECO:0000256" key="6">
    <source>
        <dbReference type="ARBA" id="ARBA00012216"/>
    </source>
</evidence>
<dbReference type="AlphaFoldDB" id="A0A0G9HA77"/>
<dbReference type="GO" id="GO:0009252">
    <property type="term" value="P:peptidoglycan biosynthetic process"/>
    <property type="evidence" value="ECO:0007669"/>
    <property type="project" value="UniProtKB-UniRule"/>
</dbReference>
<keyword evidence="7 18" id="KW-0963">Cytoplasm</keyword>